<evidence type="ECO:0000313" key="2">
    <source>
        <dbReference type="EMBL" id="OAD44438.1"/>
    </source>
</evidence>
<name>A0A176T924_9FLAO</name>
<dbReference type="PRINTS" id="PR00081">
    <property type="entry name" value="GDHRDH"/>
</dbReference>
<comment type="similarity">
    <text evidence="1">Belongs to the short-chain dehydrogenases/reductases (SDR) family.</text>
</comment>
<dbReference type="Proteomes" id="UP000076923">
    <property type="component" value="Unassembled WGS sequence"/>
</dbReference>
<dbReference type="SUPFAM" id="SSF51735">
    <property type="entry name" value="NAD(P)-binding Rossmann-fold domains"/>
    <property type="match status" value="1"/>
</dbReference>
<comment type="caution">
    <text evidence="2">The sequence shown here is derived from an EMBL/GenBank/DDBJ whole genome shotgun (WGS) entry which is preliminary data.</text>
</comment>
<evidence type="ECO:0000313" key="3">
    <source>
        <dbReference type="Proteomes" id="UP000076923"/>
    </source>
</evidence>
<reference evidence="2 3" key="1">
    <citation type="submission" date="2016-02" db="EMBL/GenBank/DDBJ databases">
        <title>Draft genome sequence of Polaribacter atrinae KACC17473.</title>
        <authorList>
            <person name="Shin S.-K."/>
            <person name="Yi H."/>
        </authorList>
    </citation>
    <scope>NUCLEOTIDE SEQUENCE [LARGE SCALE GENOMIC DNA]</scope>
    <source>
        <strain evidence="2 3">KACC 17473</strain>
    </source>
</reference>
<protein>
    <submittedName>
        <fullName evidence="2">Short-chain dehydrogenase</fullName>
    </submittedName>
</protein>
<dbReference type="RefSeq" id="WP_068450635.1">
    <property type="nucleotide sequence ID" value="NZ_CP150660.1"/>
</dbReference>
<dbReference type="InterPro" id="IPR050259">
    <property type="entry name" value="SDR"/>
</dbReference>
<accession>A0A176T924</accession>
<dbReference type="InterPro" id="IPR002347">
    <property type="entry name" value="SDR_fam"/>
</dbReference>
<dbReference type="InterPro" id="IPR036291">
    <property type="entry name" value="NAD(P)-bd_dom_sf"/>
</dbReference>
<dbReference type="CDD" id="cd05344">
    <property type="entry name" value="BKR_like_SDR_like"/>
    <property type="match status" value="1"/>
</dbReference>
<keyword evidence="3" id="KW-1185">Reference proteome</keyword>
<dbReference type="Pfam" id="PF13561">
    <property type="entry name" value="adh_short_C2"/>
    <property type="match status" value="1"/>
</dbReference>
<dbReference type="PANTHER" id="PTHR42879:SF6">
    <property type="entry name" value="NADPH-DEPENDENT REDUCTASE BACG"/>
    <property type="match status" value="1"/>
</dbReference>
<evidence type="ECO:0000256" key="1">
    <source>
        <dbReference type="ARBA" id="ARBA00006484"/>
    </source>
</evidence>
<dbReference type="EMBL" id="LVWE01000050">
    <property type="protein sequence ID" value="OAD44438.1"/>
    <property type="molecule type" value="Genomic_DNA"/>
</dbReference>
<dbReference type="OrthoDB" id="9804774at2"/>
<dbReference type="PANTHER" id="PTHR42879">
    <property type="entry name" value="3-OXOACYL-(ACYL-CARRIER-PROTEIN) REDUCTASE"/>
    <property type="match status" value="1"/>
</dbReference>
<organism evidence="2 3">
    <name type="scientific">Polaribacter atrinae</name>
    <dbReference type="NCBI Taxonomy" id="1333662"/>
    <lineage>
        <taxon>Bacteria</taxon>
        <taxon>Pseudomonadati</taxon>
        <taxon>Bacteroidota</taxon>
        <taxon>Flavobacteriia</taxon>
        <taxon>Flavobacteriales</taxon>
        <taxon>Flavobacteriaceae</taxon>
    </lineage>
</organism>
<sequence length="258" mass="28123">MNLNIQNKNAIVCGSTQGIGKATAILLAEEGVNVTLIARNEEKLKTVLAELPNNNQQHTYLVADFSKPEELKKALETIDLKFHILVNNTGGPKSGDLISATSSDLINAFQMHVICNQILVQAVVPFMKEVKFGRIINVISTSVKEPIPGLGVSNTIRNAVGNWAKTLATELAEFQITVNNVLPGFTNTARLDQIIKVKSKIEHTTEAEMEQIMKNYVPVKRFAKPEETAAAITFLASEQASYINGINLPVDGGRTKSL</sequence>
<gene>
    <name evidence="2" type="ORF">LPB303_12380</name>
</gene>
<dbReference type="Gene3D" id="3.40.50.720">
    <property type="entry name" value="NAD(P)-binding Rossmann-like Domain"/>
    <property type="match status" value="1"/>
</dbReference>
<dbReference type="STRING" id="1333662.LPB303_12380"/>
<proteinExistence type="inferred from homology"/>
<dbReference type="AlphaFoldDB" id="A0A176T924"/>